<comment type="caution">
    <text evidence="6">The sequence shown here is derived from an EMBL/GenBank/DDBJ whole genome shotgun (WGS) entry which is preliminary data.</text>
</comment>
<sequence length="577" mass="63539">MEFVSSKERKENYLHVLLIATGSVATIKVPLIVQKLLTYDKVKVEVVATDAALKFIRPDNIEAVGSRVWTDSGDWSASIRPAWKKAGDPILHIELRRWADVVLVAPCSANTLAKIASGLCDNLATCVLRALAPSTPTFVFPAMNTHMYKHPLTARHLDTVKDIIGYTVVGPIGKALACGDIGMGAMTEWSDIVQLVVSRWSLSPKESKLEGSVTPIPAVVVEPSAPQNQSQIDLTAGIPPLEEIARDYPPIFTWEQVKDQVDSGDLAALKRHPALQKRYDTWIQQVKVVHGSVVNYLVNVRLGWGPTASRPASPSSRTEPTYADDESTLDPLESASVRPLTPSANNGKNWFTADIAEPLVKILPNDWPYSVPSEIRHYVVWSRLPITHPGIVPADIWDRIVQDGWGPTGSRPASPGSHTEPTYADDGSSLDPPDSAPVRPLTPSANNGKKWFTADIAEPLVKVLPNDWPYSVPTEIRHYVVWSRLPITHPGIVPAQIWDRIVQDGLWGFSGSTYEPKGSGDKSTDQLVWQAGAEVRTYVENKWPAQEYDVAWFVNPPRLQSIPGLAHLHVFARKKSD</sequence>
<dbReference type="GO" id="GO:0010181">
    <property type="term" value="F:FMN binding"/>
    <property type="evidence" value="ECO:0007669"/>
    <property type="project" value="TreeGrafter"/>
</dbReference>
<dbReference type="AlphaFoldDB" id="A0A8H3BSG7"/>
<evidence type="ECO:0000313" key="6">
    <source>
        <dbReference type="EMBL" id="CAE6464438.1"/>
    </source>
</evidence>
<name>A0A8H3BSG7_9AGAM</name>
<dbReference type="PANTHER" id="PTHR14359">
    <property type="entry name" value="HOMO-OLIGOMERIC FLAVIN CONTAINING CYS DECARBOXYLASE FAMILY"/>
    <property type="match status" value="1"/>
</dbReference>
<dbReference type="GO" id="GO:0004633">
    <property type="term" value="F:phosphopantothenoylcysteine decarboxylase activity"/>
    <property type="evidence" value="ECO:0007669"/>
    <property type="project" value="TreeGrafter"/>
</dbReference>
<keyword evidence="4" id="KW-1133">Transmembrane helix</keyword>
<comment type="similarity">
    <text evidence="2">Belongs to the HFCD (homooligomeric flavin containing Cys decarboxylase) superfamily.</text>
</comment>
<keyword evidence="4" id="KW-0472">Membrane</keyword>
<feature type="compositionally biased region" description="Low complexity" evidence="3">
    <location>
        <begin position="307"/>
        <end position="321"/>
    </location>
</feature>
<dbReference type="PANTHER" id="PTHR14359:SF6">
    <property type="entry name" value="PHOSPHOPANTOTHENOYLCYSTEINE DECARBOXYLASE"/>
    <property type="match status" value="1"/>
</dbReference>
<dbReference type="InterPro" id="IPR036551">
    <property type="entry name" value="Flavin_trans-like"/>
</dbReference>
<dbReference type="GO" id="GO:0071513">
    <property type="term" value="C:phosphopantothenoylcysteine decarboxylase complex"/>
    <property type="evidence" value="ECO:0007669"/>
    <property type="project" value="TreeGrafter"/>
</dbReference>
<evidence type="ECO:0000256" key="1">
    <source>
        <dbReference type="ARBA" id="ARBA00022993"/>
    </source>
</evidence>
<feature type="domain" description="Flavoprotein" evidence="5">
    <location>
        <begin position="15"/>
        <end position="197"/>
    </location>
</feature>
<dbReference type="Proteomes" id="UP000663850">
    <property type="component" value="Unassembled WGS sequence"/>
</dbReference>
<dbReference type="Pfam" id="PF12239">
    <property type="entry name" value="DUF3605"/>
    <property type="match status" value="2"/>
</dbReference>
<dbReference type="Gene3D" id="3.40.50.1950">
    <property type="entry name" value="Flavin prenyltransferase-like"/>
    <property type="match status" value="1"/>
</dbReference>
<accession>A0A8H3BSG7</accession>
<dbReference type="GO" id="GO:0015937">
    <property type="term" value="P:coenzyme A biosynthetic process"/>
    <property type="evidence" value="ECO:0007669"/>
    <property type="project" value="UniProtKB-KW"/>
</dbReference>
<evidence type="ECO:0000256" key="3">
    <source>
        <dbReference type="SAM" id="MobiDB-lite"/>
    </source>
</evidence>
<keyword evidence="1" id="KW-0173">Coenzyme A biosynthesis</keyword>
<feature type="transmembrane region" description="Helical" evidence="4">
    <location>
        <begin position="12"/>
        <end position="33"/>
    </location>
</feature>
<protein>
    <recommendedName>
        <fullName evidence="5">Flavoprotein domain-containing protein</fullName>
    </recommendedName>
</protein>
<evidence type="ECO:0000256" key="2">
    <source>
        <dbReference type="ARBA" id="ARBA00038350"/>
    </source>
</evidence>
<dbReference type="InterPro" id="IPR003382">
    <property type="entry name" value="Flavoprotein"/>
</dbReference>
<dbReference type="InterPro" id="IPR022036">
    <property type="entry name" value="DUF3605"/>
</dbReference>
<feature type="region of interest" description="Disordered" evidence="3">
    <location>
        <begin position="307"/>
        <end position="328"/>
    </location>
</feature>
<evidence type="ECO:0000259" key="5">
    <source>
        <dbReference type="Pfam" id="PF02441"/>
    </source>
</evidence>
<dbReference type="Pfam" id="PF02441">
    <property type="entry name" value="Flavoprotein"/>
    <property type="match status" value="1"/>
</dbReference>
<dbReference type="SUPFAM" id="SSF52507">
    <property type="entry name" value="Homo-oligomeric flavin-containing Cys decarboxylases, HFCD"/>
    <property type="match status" value="1"/>
</dbReference>
<dbReference type="EMBL" id="CAJMWZ010002859">
    <property type="protein sequence ID" value="CAE6464438.1"/>
    <property type="molecule type" value="Genomic_DNA"/>
</dbReference>
<feature type="region of interest" description="Disordered" evidence="3">
    <location>
        <begin position="403"/>
        <end position="446"/>
    </location>
</feature>
<reference evidence="6" key="1">
    <citation type="submission" date="2021-01" db="EMBL/GenBank/DDBJ databases">
        <authorList>
            <person name="Kaushik A."/>
        </authorList>
    </citation>
    <scope>NUCLEOTIDE SEQUENCE</scope>
    <source>
        <strain evidence="6">Type strain: AG8-Rh-89/</strain>
    </source>
</reference>
<gene>
    <name evidence="6" type="ORF">RDB_LOCUS55243</name>
</gene>
<organism evidence="6 7">
    <name type="scientific">Rhizoctonia solani</name>
    <dbReference type="NCBI Taxonomy" id="456999"/>
    <lineage>
        <taxon>Eukaryota</taxon>
        <taxon>Fungi</taxon>
        <taxon>Dikarya</taxon>
        <taxon>Basidiomycota</taxon>
        <taxon>Agaricomycotina</taxon>
        <taxon>Agaricomycetes</taxon>
        <taxon>Cantharellales</taxon>
        <taxon>Ceratobasidiaceae</taxon>
        <taxon>Rhizoctonia</taxon>
    </lineage>
</organism>
<keyword evidence="4" id="KW-0812">Transmembrane</keyword>
<proteinExistence type="inferred from homology"/>
<evidence type="ECO:0000313" key="7">
    <source>
        <dbReference type="Proteomes" id="UP000663850"/>
    </source>
</evidence>
<evidence type="ECO:0000256" key="4">
    <source>
        <dbReference type="SAM" id="Phobius"/>
    </source>
</evidence>